<dbReference type="FunFam" id="3.80.10.10:FF:000400">
    <property type="entry name" value="Nuclear pore complex protein NUP107"/>
    <property type="match status" value="1"/>
</dbReference>
<keyword evidence="4" id="KW-0677">Repeat</keyword>
<dbReference type="InterPro" id="IPR001611">
    <property type="entry name" value="Leu-rich_rpt"/>
</dbReference>
<dbReference type="InterPro" id="IPR032675">
    <property type="entry name" value="LRR_dom_sf"/>
</dbReference>
<comment type="subcellular location">
    <subcellularLocation>
        <location evidence="1">Membrane</location>
        <topology evidence="1">Single-pass membrane protein</topology>
    </subcellularLocation>
</comment>
<dbReference type="SUPFAM" id="SSF52058">
    <property type="entry name" value="L domain-like"/>
    <property type="match status" value="1"/>
</dbReference>
<keyword evidence="6" id="KW-0675">Receptor</keyword>
<keyword evidence="7" id="KW-1133">Transmembrane helix</keyword>
<keyword evidence="7" id="KW-0812">Transmembrane</keyword>
<evidence type="ECO:0000256" key="5">
    <source>
        <dbReference type="ARBA" id="ARBA00023136"/>
    </source>
</evidence>
<keyword evidence="2" id="KW-0433">Leucine-rich repeat</keyword>
<evidence type="ECO:0000256" key="7">
    <source>
        <dbReference type="SAM" id="Phobius"/>
    </source>
</evidence>
<evidence type="ECO:0000256" key="2">
    <source>
        <dbReference type="ARBA" id="ARBA00022614"/>
    </source>
</evidence>
<evidence type="ECO:0000256" key="3">
    <source>
        <dbReference type="ARBA" id="ARBA00022729"/>
    </source>
</evidence>
<dbReference type="PANTHER" id="PTHR48060:SF21">
    <property type="entry name" value="L DOMAIN-LIKE PROTEIN"/>
    <property type="match status" value="1"/>
</dbReference>
<keyword evidence="3" id="KW-0732">Signal</keyword>
<dbReference type="Pfam" id="PF00560">
    <property type="entry name" value="LRR_1"/>
    <property type="match status" value="2"/>
</dbReference>
<keyword evidence="5 7" id="KW-0472">Membrane</keyword>
<evidence type="ECO:0000259" key="8">
    <source>
        <dbReference type="Pfam" id="PF08263"/>
    </source>
</evidence>
<proteinExistence type="predicted"/>
<dbReference type="InterPro" id="IPR053211">
    <property type="entry name" value="DNA_repair-toleration"/>
</dbReference>
<dbReference type="Proteomes" id="UP000886595">
    <property type="component" value="Unassembled WGS sequence"/>
</dbReference>
<dbReference type="EMBL" id="JAAMPC010000001">
    <property type="protein sequence ID" value="KAG2333402.1"/>
    <property type="molecule type" value="Genomic_DNA"/>
</dbReference>
<dbReference type="Pfam" id="PF08263">
    <property type="entry name" value="LRRNT_2"/>
    <property type="match status" value="1"/>
</dbReference>
<feature type="domain" description="Leucine-rich repeat-containing N-terminal plant-type" evidence="8">
    <location>
        <begin position="57"/>
        <end position="93"/>
    </location>
</feature>
<name>A0A8X8BGW3_BRACI</name>
<dbReference type="InterPro" id="IPR013210">
    <property type="entry name" value="LRR_N_plant-typ"/>
</dbReference>
<evidence type="ECO:0000256" key="4">
    <source>
        <dbReference type="ARBA" id="ARBA00022737"/>
    </source>
</evidence>
<evidence type="ECO:0000256" key="6">
    <source>
        <dbReference type="ARBA" id="ARBA00023170"/>
    </source>
</evidence>
<dbReference type="AlphaFoldDB" id="A0A8X8BGW3"/>
<gene>
    <name evidence="9" type="ORF">Bca52824_004582</name>
</gene>
<evidence type="ECO:0000313" key="10">
    <source>
        <dbReference type="Proteomes" id="UP000886595"/>
    </source>
</evidence>
<evidence type="ECO:0000256" key="1">
    <source>
        <dbReference type="ARBA" id="ARBA00004167"/>
    </source>
</evidence>
<dbReference type="Gene3D" id="3.80.10.10">
    <property type="entry name" value="Ribonuclease Inhibitor"/>
    <property type="match status" value="1"/>
</dbReference>
<comment type="caution">
    <text evidence="9">The sequence shown here is derived from an EMBL/GenBank/DDBJ whole genome shotgun (WGS) entry which is preliminary data.</text>
</comment>
<accession>A0A8X8BGW3</accession>
<feature type="transmembrane region" description="Helical" evidence="7">
    <location>
        <begin position="20"/>
        <end position="47"/>
    </location>
</feature>
<dbReference type="PANTHER" id="PTHR48060">
    <property type="entry name" value="DNA DAMAGE-REPAIR/TOLERATION PROTEIN DRT100"/>
    <property type="match status" value="1"/>
</dbReference>
<dbReference type="OrthoDB" id="676979at2759"/>
<keyword evidence="10" id="KW-1185">Reference proteome</keyword>
<dbReference type="GO" id="GO:0016020">
    <property type="term" value="C:membrane"/>
    <property type="evidence" value="ECO:0007669"/>
    <property type="project" value="UniProtKB-SubCell"/>
</dbReference>
<organism evidence="9 10">
    <name type="scientific">Brassica carinata</name>
    <name type="common">Ethiopian mustard</name>
    <name type="synonym">Abyssinian cabbage</name>
    <dbReference type="NCBI Taxonomy" id="52824"/>
    <lineage>
        <taxon>Eukaryota</taxon>
        <taxon>Viridiplantae</taxon>
        <taxon>Streptophyta</taxon>
        <taxon>Embryophyta</taxon>
        <taxon>Tracheophyta</taxon>
        <taxon>Spermatophyta</taxon>
        <taxon>Magnoliopsida</taxon>
        <taxon>eudicotyledons</taxon>
        <taxon>Gunneridae</taxon>
        <taxon>Pentapetalae</taxon>
        <taxon>rosids</taxon>
        <taxon>malvids</taxon>
        <taxon>Brassicales</taxon>
        <taxon>Brassicaceae</taxon>
        <taxon>Brassiceae</taxon>
        <taxon>Brassica</taxon>
    </lineage>
</organism>
<sequence length="189" mass="21235">MNLGGAHGESFHRVQENAPFSMVMGIVLAVSMHGIIMSQILFALMLLEAFGNTYEIDKQALLKFKSQVSQEKKVLLSSWNNSSPLCKWTGVTCGRKHKRVTRLDVGGFKLGGVISPFIGNLSFLISLNFSDNSFGGTIPQELGNLFRLQYLDMNFNFLGVEIPDSLYNCSKLWYLIYIQIILDKVFLQN</sequence>
<reference evidence="9 10" key="1">
    <citation type="submission" date="2020-02" db="EMBL/GenBank/DDBJ databases">
        <authorList>
            <person name="Ma Q."/>
            <person name="Huang Y."/>
            <person name="Song X."/>
            <person name="Pei D."/>
        </authorList>
    </citation>
    <scope>NUCLEOTIDE SEQUENCE [LARGE SCALE GENOMIC DNA]</scope>
    <source>
        <strain evidence="9">Sxm20200214</strain>
        <tissue evidence="9">Leaf</tissue>
    </source>
</reference>
<protein>
    <recommendedName>
        <fullName evidence="8">Leucine-rich repeat-containing N-terminal plant-type domain-containing protein</fullName>
    </recommendedName>
</protein>
<evidence type="ECO:0000313" key="9">
    <source>
        <dbReference type="EMBL" id="KAG2333402.1"/>
    </source>
</evidence>